<dbReference type="AlphaFoldDB" id="A0A132AFP4"/>
<accession>A0A132AFP4</accession>
<keyword evidence="1" id="KW-0727">SH2 domain</keyword>
<dbReference type="PANTHER" id="PTHR10155:SF5">
    <property type="entry name" value="SUPPRESSOR OF CYTOKINE SIGNALING 7"/>
    <property type="match status" value="1"/>
</dbReference>
<sequence length="376" mass="43504">MRNHSKTEICRVENRMNDRHTGNEFVSQSNSAGIVHNPTPIIPEMDTTSNSNFQEKYKILENRTLNSNEEQNFCSNEFSYIDEPIHMTLEEARRSDVGIAKKSTRTNSSCSNVIEKFSTCTTPSFLRGFFESLFHRNNRYSFNKSEEISYKKPIQISTIRICEQDHDFKQSRRKFKQKDSISSPFVRRALPPLPSGMSEQSFSRNVEQSTSNNEPEVIAKSAKKLRKEYEDQKYLHYVTSIGNVKKYGWYWGAISGDMAENLLQDEPSGSFLVRDSADEHYIFSLSFKLDGVVRHVRIEQECGTFHFGSYSKFRSSSIIDFMDNAMKHSRDGNLQFFLRLGPSVGPIRVQLLRPVSRFMHIQSLENVCRLVIISQF</sequence>
<dbReference type="PANTHER" id="PTHR10155">
    <property type="entry name" value="PHOSPHATIDYLINOSITOL 3-KINASE REGULATORY SUBUNIT"/>
    <property type="match status" value="1"/>
</dbReference>
<dbReference type="InterPro" id="IPR036860">
    <property type="entry name" value="SH2_dom_sf"/>
</dbReference>
<evidence type="ECO:0000313" key="4">
    <source>
        <dbReference type="Proteomes" id="UP000616769"/>
    </source>
</evidence>
<dbReference type="GO" id="GO:0005942">
    <property type="term" value="C:phosphatidylinositol 3-kinase complex"/>
    <property type="evidence" value="ECO:0007669"/>
    <property type="project" value="TreeGrafter"/>
</dbReference>
<evidence type="ECO:0000256" key="1">
    <source>
        <dbReference type="ARBA" id="ARBA00022999"/>
    </source>
</evidence>
<proteinExistence type="predicted"/>
<reference evidence="3 4" key="1">
    <citation type="journal article" date="2015" name="Parasit. Vectors">
        <title>Draft genome of the scabies mite.</title>
        <authorList>
            <person name="Rider S.D.Jr."/>
            <person name="Morgan M.S."/>
            <person name="Arlian L.G."/>
        </authorList>
    </citation>
    <scope>NUCLEOTIDE SEQUENCE [LARGE SCALE GENOMIC DNA]</scope>
    <source>
        <strain evidence="3">Arlian Lab</strain>
    </source>
</reference>
<dbReference type="OrthoDB" id="6426624at2759"/>
<dbReference type="SUPFAM" id="SSF55550">
    <property type="entry name" value="SH2 domain"/>
    <property type="match status" value="1"/>
</dbReference>
<name>A0A132AFP4_SARSC</name>
<dbReference type="InterPro" id="IPR000980">
    <property type="entry name" value="SH2"/>
</dbReference>
<dbReference type="GO" id="GO:0046935">
    <property type="term" value="F:1-phosphatidylinositol-3-kinase regulator activity"/>
    <property type="evidence" value="ECO:0007669"/>
    <property type="project" value="TreeGrafter"/>
</dbReference>
<dbReference type="SMART" id="SM00252">
    <property type="entry name" value="SH2"/>
    <property type="match status" value="1"/>
</dbReference>
<evidence type="ECO:0000256" key="2">
    <source>
        <dbReference type="SAM" id="MobiDB-lite"/>
    </source>
</evidence>
<feature type="region of interest" description="Disordered" evidence="2">
    <location>
        <begin position="195"/>
        <end position="216"/>
    </location>
</feature>
<feature type="compositionally biased region" description="Polar residues" evidence="2">
    <location>
        <begin position="197"/>
        <end position="214"/>
    </location>
</feature>
<dbReference type="Proteomes" id="UP000616769">
    <property type="component" value="Unassembled WGS sequence"/>
</dbReference>
<dbReference type="VEuPathDB" id="VectorBase:SSCA006510"/>
<organism evidence="3 4">
    <name type="scientific">Sarcoptes scabiei</name>
    <name type="common">Itch mite</name>
    <name type="synonym">Acarus scabiei</name>
    <dbReference type="NCBI Taxonomy" id="52283"/>
    <lineage>
        <taxon>Eukaryota</taxon>
        <taxon>Metazoa</taxon>
        <taxon>Ecdysozoa</taxon>
        <taxon>Arthropoda</taxon>
        <taxon>Chelicerata</taxon>
        <taxon>Arachnida</taxon>
        <taxon>Acari</taxon>
        <taxon>Acariformes</taxon>
        <taxon>Sarcoptiformes</taxon>
        <taxon>Astigmata</taxon>
        <taxon>Psoroptidia</taxon>
        <taxon>Sarcoptoidea</taxon>
        <taxon>Sarcoptidae</taxon>
        <taxon>Sarcoptinae</taxon>
        <taxon>Sarcoptes</taxon>
    </lineage>
</organism>
<gene>
    <name evidence="3" type="ORF">QR98_0083490</name>
</gene>
<dbReference type="GO" id="GO:0046854">
    <property type="term" value="P:phosphatidylinositol phosphate biosynthetic process"/>
    <property type="evidence" value="ECO:0007669"/>
    <property type="project" value="TreeGrafter"/>
</dbReference>
<dbReference type="EMBL" id="JXLN01014112">
    <property type="protein sequence ID" value="KPM09804.1"/>
    <property type="molecule type" value="Genomic_DNA"/>
</dbReference>
<dbReference type="PROSITE" id="PS50001">
    <property type="entry name" value="SH2"/>
    <property type="match status" value="1"/>
</dbReference>
<comment type="caution">
    <text evidence="3">The sequence shown here is derived from an EMBL/GenBank/DDBJ whole genome shotgun (WGS) entry which is preliminary data.</text>
</comment>
<evidence type="ECO:0000313" key="3">
    <source>
        <dbReference type="EMBL" id="KPM09804.1"/>
    </source>
</evidence>
<protein>
    <submittedName>
        <fullName evidence="3">Suppressor of cytokine signaling 7-like protein</fullName>
    </submittedName>
</protein>
<dbReference type="Pfam" id="PF00017">
    <property type="entry name" value="SH2"/>
    <property type="match status" value="1"/>
</dbReference>
<dbReference type="Gene3D" id="3.30.505.10">
    <property type="entry name" value="SH2 domain"/>
    <property type="match status" value="1"/>
</dbReference>